<evidence type="ECO:0000256" key="6">
    <source>
        <dbReference type="SAM" id="Phobius"/>
    </source>
</evidence>
<dbReference type="AlphaFoldDB" id="A0A5C8Z4J4"/>
<feature type="transmembrane region" description="Helical" evidence="6">
    <location>
        <begin position="165"/>
        <end position="186"/>
    </location>
</feature>
<feature type="transmembrane region" description="Helical" evidence="6">
    <location>
        <begin position="124"/>
        <end position="153"/>
    </location>
</feature>
<keyword evidence="5 6" id="KW-0472">Membrane</keyword>
<reference evidence="8 9" key="1">
    <citation type="submission" date="2019-07" db="EMBL/GenBank/DDBJ databases">
        <title>Quadrisphaera sp. strain DD2A genome sequencing and assembly.</title>
        <authorList>
            <person name="Kim I."/>
        </authorList>
    </citation>
    <scope>NUCLEOTIDE SEQUENCE [LARGE SCALE GENOMIC DNA]</scope>
    <source>
        <strain evidence="8 9">DD2A</strain>
    </source>
</reference>
<keyword evidence="4 6" id="KW-1133">Transmembrane helix</keyword>
<accession>A0A5C8Z4J4</accession>
<dbReference type="InterPro" id="IPR051790">
    <property type="entry name" value="Cytochrome_c-biogenesis_DsbD"/>
</dbReference>
<dbReference type="GO" id="GO:0017004">
    <property type="term" value="P:cytochrome complex assembly"/>
    <property type="evidence" value="ECO:0007669"/>
    <property type="project" value="InterPro"/>
</dbReference>
<dbReference type="InterPro" id="IPR003834">
    <property type="entry name" value="Cyt_c_assmbl_TM_dom"/>
</dbReference>
<feature type="transmembrane region" description="Helical" evidence="6">
    <location>
        <begin position="206"/>
        <end position="228"/>
    </location>
</feature>
<dbReference type="Proteomes" id="UP000321234">
    <property type="component" value="Unassembled WGS sequence"/>
</dbReference>
<proteinExistence type="inferred from homology"/>
<feature type="transmembrane region" description="Helical" evidence="6">
    <location>
        <begin position="60"/>
        <end position="84"/>
    </location>
</feature>
<evidence type="ECO:0000256" key="5">
    <source>
        <dbReference type="ARBA" id="ARBA00023136"/>
    </source>
</evidence>
<evidence type="ECO:0000256" key="1">
    <source>
        <dbReference type="ARBA" id="ARBA00004141"/>
    </source>
</evidence>
<keyword evidence="9" id="KW-1185">Reference proteome</keyword>
<evidence type="ECO:0000313" key="8">
    <source>
        <dbReference type="EMBL" id="TXR52507.1"/>
    </source>
</evidence>
<keyword evidence="3 6" id="KW-0812">Transmembrane</keyword>
<feature type="transmembrane region" description="Helical" evidence="6">
    <location>
        <begin position="90"/>
        <end position="112"/>
    </location>
</feature>
<dbReference type="PANTHER" id="PTHR31272:SF4">
    <property type="entry name" value="CYTOCHROME C-TYPE BIOGENESIS PROTEIN HI_1454-RELATED"/>
    <property type="match status" value="1"/>
</dbReference>
<dbReference type="EMBL" id="VKAC01000014">
    <property type="protein sequence ID" value="TXR52507.1"/>
    <property type="molecule type" value="Genomic_DNA"/>
</dbReference>
<organism evidence="8 9">
    <name type="scientific">Quadrisphaera setariae</name>
    <dbReference type="NCBI Taxonomy" id="2593304"/>
    <lineage>
        <taxon>Bacteria</taxon>
        <taxon>Bacillati</taxon>
        <taxon>Actinomycetota</taxon>
        <taxon>Actinomycetes</taxon>
        <taxon>Kineosporiales</taxon>
        <taxon>Kineosporiaceae</taxon>
        <taxon>Quadrisphaera</taxon>
    </lineage>
</organism>
<evidence type="ECO:0000313" key="9">
    <source>
        <dbReference type="Proteomes" id="UP000321234"/>
    </source>
</evidence>
<comment type="similarity">
    <text evidence="2">Belongs to the DsbD family.</text>
</comment>
<dbReference type="OrthoDB" id="9803065at2"/>
<dbReference type="Pfam" id="PF02683">
    <property type="entry name" value="DsbD_TM"/>
    <property type="match status" value="1"/>
</dbReference>
<gene>
    <name evidence="8" type="ORF">FMM08_19695</name>
</gene>
<evidence type="ECO:0000256" key="3">
    <source>
        <dbReference type="ARBA" id="ARBA00022692"/>
    </source>
</evidence>
<evidence type="ECO:0000256" key="4">
    <source>
        <dbReference type="ARBA" id="ARBA00022989"/>
    </source>
</evidence>
<dbReference type="GO" id="GO:0016020">
    <property type="term" value="C:membrane"/>
    <property type="evidence" value="ECO:0007669"/>
    <property type="project" value="UniProtKB-SubCell"/>
</dbReference>
<sequence length="241" mass="24452">MAGGGPLVVAALVAAVAGVVSFASPCVLPLVPGYLGYVTGLTGVDLGRQRRGRLLLGSVLFVLGFSAVFVAAGAAFGALGAFLVSHQLQLTRWMGVVVVLMGLAFLGLVPGLRGEAKVRWRPAAGLAGAPLLGATFGLGWAPCMGPTLAVVLALATDAATASRGVLLSVAYCLGLGLPFVLVALGLGRSTRALDWVRRRRLTITRVGGAALVAVGVLLVSGLWTQWLLALQGSIGAFETVV</sequence>
<evidence type="ECO:0000259" key="7">
    <source>
        <dbReference type="Pfam" id="PF02683"/>
    </source>
</evidence>
<dbReference type="PANTHER" id="PTHR31272">
    <property type="entry name" value="CYTOCHROME C-TYPE BIOGENESIS PROTEIN HI_1454-RELATED"/>
    <property type="match status" value="1"/>
</dbReference>
<name>A0A5C8Z4J4_9ACTN</name>
<evidence type="ECO:0000256" key="2">
    <source>
        <dbReference type="ARBA" id="ARBA00006143"/>
    </source>
</evidence>
<comment type="caution">
    <text evidence="8">The sequence shown here is derived from an EMBL/GenBank/DDBJ whole genome shotgun (WGS) entry which is preliminary data.</text>
</comment>
<feature type="domain" description="Cytochrome C biogenesis protein transmembrane" evidence="7">
    <location>
        <begin position="10"/>
        <end position="220"/>
    </location>
</feature>
<comment type="subcellular location">
    <subcellularLocation>
        <location evidence="1">Membrane</location>
        <topology evidence="1">Multi-pass membrane protein</topology>
    </subcellularLocation>
</comment>
<protein>
    <submittedName>
        <fullName evidence="8">Cytochrome c biogenesis protein CcdA</fullName>
    </submittedName>
</protein>